<feature type="compositionally biased region" description="Acidic residues" evidence="1">
    <location>
        <begin position="1"/>
        <end position="10"/>
    </location>
</feature>
<dbReference type="Pfam" id="PF08378">
    <property type="entry name" value="NERD"/>
    <property type="match status" value="1"/>
</dbReference>
<proteinExistence type="predicted"/>
<accession>A0A2A9DU78</accession>
<evidence type="ECO:0000313" key="3">
    <source>
        <dbReference type="EMBL" id="PFG29715.1"/>
    </source>
</evidence>
<keyword evidence="4" id="KW-1185">Reference proteome</keyword>
<feature type="region of interest" description="Disordered" evidence="1">
    <location>
        <begin position="1"/>
        <end position="22"/>
    </location>
</feature>
<dbReference type="SUPFAM" id="SSF46565">
    <property type="entry name" value="Chaperone J-domain"/>
    <property type="match status" value="1"/>
</dbReference>
<dbReference type="Proteomes" id="UP000221369">
    <property type="component" value="Unassembled WGS sequence"/>
</dbReference>
<evidence type="ECO:0000259" key="2">
    <source>
        <dbReference type="PROSITE" id="PS50076"/>
    </source>
</evidence>
<evidence type="ECO:0000256" key="1">
    <source>
        <dbReference type="SAM" id="MobiDB-lite"/>
    </source>
</evidence>
<dbReference type="SMART" id="SM00271">
    <property type="entry name" value="DnaJ"/>
    <property type="match status" value="1"/>
</dbReference>
<dbReference type="EMBL" id="PDJE01000001">
    <property type="protein sequence ID" value="PFG29715.1"/>
    <property type="molecule type" value="Genomic_DNA"/>
</dbReference>
<dbReference type="PRINTS" id="PR00625">
    <property type="entry name" value="JDOMAIN"/>
</dbReference>
<dbReference type="InterPro" id="IPR036869">
    <property type="entry name" value="J_dom_sf"/>
</dbReference>
<feature type="domain" description="J" evidence="2">
    <location>
        <begin position="9"/>
        <end position="70"/>
    </location>
</feature>
<protein>
    <submittedName>
        <fullName evidence="3">Nuclease-like protein</fullName>
    </submittedName>
</protein>
<sequence>MSESPLDESPYDVLGVDRTASNEELRRAYRRRARQTHPDLGGSAATFNAVQLAWEQLGTPESRAAYDRGASARPASAPASDESEHVWATSRSRSTQRDSRPKARMYGHPGGRARDRFTTLMREWVGRGSEPVDIYDDALIRRAPSEIKHALADALAEEATARALGDLGMGYTVWHGVATERGSDTWVVDADAAASDTRKIDHVVLGPSGLFAVQSEDWGAPARPRRGDLISEGLAKGEKPVHALATRAKAVARAARVKFTALIVVLPDNALDGAITALGRTRGLPAFAVQRSVIGHFLRTGVPDAPRPAGTDMFEVRTRLQNSIRLV</sequence>
<comment type="caution">
    <text evidence="3">The sequence shown here is derived from an EMBL/GenBank/DDBJ whole genome shotgun (WGS) entry which is preliminary data.</text>
</comment>
<gene>
    <name evidence="3" type="ORF">ATJ78_0630</name>
</gene>
<feature type="region of interest" description="Disordered" evidence="1">
    <location>
        <begin position="65"/>
        <end position="112"/>
    </location>
</feature>
<name>A0A2A9DU78_9MICO</name>
<dbReference type="RefSeq" id="WP_098406259.1">
    <property type="nucleotide sequence ID" value="NZ_PDJE01000001.1"/>
</dbReference>
<dbReference type="AlphaFoldDB" id="A0A2A9DU78"/>
<dbReference type="PANTHER" id="PTHR44240">
    <property type="entry name" value="DNAJ DOMAIN (PROKARYOTIC HEAT SHOCK PROTEIN)-RELATED"/>
    <property type="match status" value="1"/>
</dbReference>
<dbReference type="Pfam" id="PF00226">
    <property type="entry name" value="DnaJ"/>
    <property type="match status" value="1"/>
</dbReference>
<dbReference type="PROSITE" id="PS50076">
    <property type="entry name" value="DNAJ_2"/>
    <property type="match status" value="1"/>
</dbReference>
<dbReference type="PANTHER" id="PTHR44240:SF10">
    <property type="entry name" value="J DOMAIN-CONTAINING PROTEIN"/>
    <property type="match status" value="1"/>
</dbReference>
<reference evidence="3 4" key="1">
    <citation type="submission" date="2017-10" db="EMBL/GenBank/DDBJ databases">
        <title>Sequencing the genomes of 1000 actinobacteria strains.</title>
        <authorList>
            <person name="Klenk H.-P."/>
        </authorList>
    </citation>
    <scope>NUCLEOTIDE SEQUENCE [LARGE SCALE GENOMIC DNA]</scope>
    <source>
        <strain evidence="3 4">DSM 21798</strain>
    </source>
</reference>
<dbReference type="InterPro" id="IPR001623">
    <property type="entry name" value="DnaJ_domain"/>
</dbReference>
<dbReference type="Gene3D" id="1.10.287.110">
    <property type="entry name" value="DnaJ domain"/>
    <property type="match status" value="1"/>
</dbReference>
<feature type="compositionally biased region" description="Low complexity" evidence="1">
    <location>
        <begin position="67"/>
        <end position="80"/>
    </location>
</feature>
<organism evidence="3 4">
    <name type="scientific">Paramicrobacterium agarici</name>
    <dbReference type="NCBI Taxonomy" id="630514"/>
    <lineage>
        <taxon>Bacteria</taxon>
        <taxon>Bacillati</taxon>
        <taxon>Actinomycetota</taxon>
        <taxon>Actinomycetes</taxon>
        <taxon>Micrococcales</taxon>
        <taxon>Microbacteriaceae</taxon>
        <taxon>Paramicrobacterium</taxon>
    </lineage>
</organism>
<dbReference type="InterPro" id="IPR011528">
    <property type="entry name" value="NERD"/>
</dbReference>
<evidence type="ECO:0000313" key="4">
    <source>
        <dbReference type="Proteomes" id="UP000221369"/>
    </source>
</evidence>
<dbReference type="InterPro" id="IPR052276">
    <property type="entry name" value="Diphthamide-biosynth_chaperone"/>
</dbReference>